<evidence type="ECO:0000256" key="7">
    <source>
        <dbReference type="SAM" id="MobiDB-lite"/>
    </source>
</evidence>
<dbReference type="InterPro" id="IPR035906">
    <property type="entry name" value="MetI-like_sf"/>
</dbReference>
<keyword evidence="2 8" id="KW-0812">Transmembrane</keyword>
<evidence type="ECO:0000259" key="9">
    <source>
        <dbReference type="PROSITE" id="PS50893"/>
    </source>
</evidence>
<comment type="caution">
    <text evidence="11">The sequence shown here is derived from an EMBL/GenBank/DDBJ whole genome shotgun (WGS) entry which is preliminary data.</text>
</comment>
<dbReference type="PANTHER" id="PTHR43632">
    <property type="entry name" value="PERMEASE COMPONENT OF TUNGSTATE ABC TRANSPORTER"/>
    <property type="match status" value="1"/>
</dbReference>
<dbReference type="Proteomes" id="UP000252355">
    <property type="component" value="Unassembled WGS sequence"/>
</dbReference>
<feature type="transmembrane region" description="Helical" evidence="8">
    <location>
        <begin position="203"/>
        <end position="225"/>
    </location>
</feature>
<evidence type="ECO:0000256" key="4">
    <source>
        <dbReference type="ARBA" id="ARBA00022840"/>
    </source>
</evidence>
<sequence>MAFILEMLAGAVGRLAALDAEVFRIFWFTVQIGLAGTLLGVVVALPLAWWTYGLAPRWKALVLIVLQMLLSVPTVIVGTLVYLLISRRGPLGALEMLFTPSGILIGEVMLIVPLVTVFLHSSLAQIPNGLVETARNLGYRGARLLALLLRECRAGVGAAVAVGFGRVVSEVGVAMILGGNIKGYTRTLTTAIALETARGDTELALALGLLLLAVALGNALLVHAIQGAAARAGGSEEGTVSPSVVPAADWAGLPAENESMPELAPIKLEGVTLTLADRPLFRNLSATLPLTGGLAVSGASGAGKTTLLRMIAGLVVPAAGRIDLGGRRAVLVFQRPFLFHGTVLDNLLASTMEGAPRRWGNWQASTSESSSGSGRVGVSSGGAGAHSRSGAKEARERAATALASDLGIAQLLHRDVSGLSGGEAARVSLGRALLADPDILLLDEALGHLDELALGLVLQVLRQFMWGGGGLVLVTHHGGLGQRLCRHRLRLQAGALHPEP</sequence>
<dbReference type="NCBIfam" id="NF038017">
    <property type="entry name" value="ABC_perm1"/>
    <property type="match status" value="1"/>
</dbReference>
<keyword evidence="4" id="KW-0067">ATP-binding</keyword>
<feature type="domain" description="ABC transmembrane type-1" evidence="10">
    <location>
        <begin position="26"/>
        <end position="222"/>
    </location>
</feature>
<dbReference type="GO" id="GO:0055085">
    <property type="term" value="P:transmembrane transport"/>
    <property type="evidence" value="ECO:0007669"/>
    <property type="project" value="InterPro"/>
</dbReference>
<evidence type="ECO:0000256" key="6">
    <source>
        <dbReference type="ARBA" id="ARBA00023136"/>
    </source>
</evidence>
<dbReference type="CDD" id="cd06261">
    <property type="entry name" value="TM_PBP2"/>
    <property type="match status" value="1"/>
</dbReference>
<dbReference type="SMART" id="SM00382">
    <property type="entry name" value="AAA"/>
    <property type="match status" value="1"/>
</dbReference>
<gene>
    <name evidence="11" type="ORF">OZSIB_3890</name>
</gene>
<evidence type="ECO:0000259" key="10">
    <source>
        <dbReference type="PROSITE" id="PS50928"/>
    </source>
</evidence>
<evidence type="ECO:0000256" key="1">
    <source>
        <dbReference type="ARBA" id="ARBA00004141"/>
    </source>
</evidence>
<dbReference type="InterPro" id="IPR049783">
    <property type="entry name" value="ABC_perm_TupB-like"/>
</dbReference>
<accession>A0A367ZRQ5</accession>
<evidence type="ECO:0000256" key="8">
    <source>
        <dbReference type="SAM" id="Phobius"/>
    </source>
</evidence>
<dbReference type="PANTHER" id="PTHR43632:SF1">
    <property type="entry name" value="PERMEASE COMPONENT OF TUNGSTATE ABC TRANSPORTER"/>
    <property type="match status" value="1"/>
</dbReference>
<dbReference type="InterPro" id="IPR017871">
    <property type="entry name" value="ABC_transporter-like_CS"/>
</dbReference>
<evidence type="ECO:0000256" key="2">
    <source>
        <dbReference type="ARBA" id="ARBA00022692"/>
    </source>
</evidence>
<evidence type="ECO:0000313" key="11">
    <source>
        <dbReference type="EMBL" id="RCK80021.1"/>
    </source>
</evidence>
<dbReference type="GO" id="GO:0005524">
    <property type="term" value="F:ATP binding"/>
    <property type="evidence" value="ECO:0007669"/>
    <property type="project" value="UniProtKB-KW"/>
</dbReference>
<dbReference type="Pfam" id="PF00005">
    <property type="entry name" value="ABC_tran"/>
    <property type="match status" value="1"/>
</dbReference>
<evidence type="ECO:0000313" key="12">
    <source>
        <dbReference type="Proteomes" id="UP000252355"/>
    </source>
</evidence>
<feature type="compositionally biased region" description="Low complexity" evidence="7">
    <location>
        <begin position="364"/>
        <end position="378"/>
    </location>
</feature>
<dbReference type="EMBL" id="QOQW01000009">
    <property type="protein sequence ID" value="RCK80021.1"/>
    <property type="molecule type" value="Genomic_DNA"/>
</dbReference>
<dbReference type="GO" id="GO:0016020">
    <property type="term" value="C:membrane"/>
    <property type="evidence" value="ECO:0007669"/>
    <property type="project" value="UniProtKB-SubCell"/>
</dbReference>
<reference evidence="11 12" key="1">
    <citation type="submission" date="2018-05" db="EMBL/GenBank/DDBJ databases">
        <title>A metagenomic window into the 2 km-deep terrestrial subsurface aquifer revealed taxonomically and functionally diverse microbial community comprising novel uncultured bacterial lineages.</title>
        <authorList>
            <person name="Kadnikov V.V."/>
            <person name="Mardanov A.V."/>
            <person name="Beletsky A.V."/>
            <person name="Banks D."/>
            <person name="Pimenov N.V."/>
            <person name="Frank Y.A."/>
            <person name="Karnachuk O.V."/>
            <person name="Ravin N.V."/>
        </authorList>
    </citation>
    <scope>NUCLEOTIDE SEQUENCE [LARGE SCALE GENOMIC DNA]</scope>
    <source>
        <strain evidence="11">BY5</strain>
    </source>
</reference>
<dbReference type="SUPFAM" id="SSF161098">
    <property type="entry name" value="MetI-like"/>
    <property type="match status" value="1"/>
</dbReference>
<feature type="transmembrane region" description="Helical" evidence="8">
    <location>
        <begin position="97"/>
        <end position="119"/>
    </location>
</feature>
<feature type="domain" description="ABC transporter" evidence="9">
    <location>
        <begin position="266"/>
        <end position="500"/>
    </location>
</feature>
<comment type="subcellular location">
    <subcellularLocation>
        <location evidence="1">Membrane</location>
        <topology evidence="1">Multi-pass membrane protein</topology>
    </subcellularLocation>
</comment>
<feature type="transmembrane region" description="Helical" evidence="8">
    <location>
        <begin position="25"/>
        <end position="49"/>
    </location>
</feature>
<dbReference type="PROSITE" id="PS00211">
    <property type="entry name" value="ABC_TRANSPORTER_1"/>
    <property type="match status" value="1"/>
</dbReference>
<feature type="transmembrane region" description="Helical" evidence="8">
    <location>
        <begin position="61"/>
        <end position="85"/>
    </location>
</feature>
<dbReference type="PROSITE" id="PS50893">
    <property type="entry name" value="ABC_TRANSPORTER_2"/>
    <property type="match status" value="1"/>
</dbReference>
<name>A0A367ZRQ5_9BACT</name>
<organism evidence="11 12">
    <name type="scientific">Candidatus Ozemobacter sibiricus</name>
    <dbReference type="NCBI Taxonomy" id="2268124"/>
    <lineage>
        <taxon>Bacteria</taxon>
        <taxon>Candidatus Ozemobacteria</taxon>
        <taxon>Candidatus Ozemobacterales</taxon>
        <taxon>Candidatus Ozemobacteraceae</taxon>
        <taxon>Candidatus Ozemobacter</taxon>
    </lineage>
</organism>
<keyword evidence="6 8" id="KW-0472">Membrane</keyword>
<evidence type="ECO:0000256" key="3">
    <source>
        <dbReference type="ARBA" id="ARBA00022741"/>
    </source>
</evidence>
<dbReference type="PROSITE" id="PS50928">
    <property type="entry name" value="ABC_TM1"/>
    <property type="match status" value="1"/>
</dbReference>
<dbReference type="InterPro" id="IPR027417">
    <property type="entry name" value="P-loop_NTPase"/>
</dbReference>
<feature type="region of interest" description="Disordered" evidence="7">
    <location>
        <begin position="361"/>
        <end position="394"/>
    </location>
</feature>
<dbReference type="SUPFAM" id="SSF52540">
    <property type="entry name" value="P-loop containing nucleoside triphosphate hydrolases"/>
    <property type="match status" value="1"/>
</dbReference>
<dbReference type="InterPro" id="IPR003439">
    <property type="entry name" value="ABC_transporter-like_ATP-bd"/>
</dbReference>
<keyword evidence="3" id="KW-0547">Nucleotide-binding</keyword>
<dbReference type="GO" id="GO:0016887">
    <property type="term" value="F:ATP hydrolysis activity"/>
    <property type="evidence" value="ECO:0007669"/>
    <property type="project" value="InterPro"/>
</dbReference>
<evidence type="ECO:0000256" key="5">
    <source>
        <dbReference type="ARBA" id="ARBA00022989"/>
    </source>
</evidence>
<keyword evidence="5 8" id="KW-1133">Transmembrane helix</keyword>
<dbReference type="InterPro" id="IPR000515">
    <property type="entry name" value="MetI-like"/>
</dbReference>
<dbReference type="InterPro" id="IPR003593">
    <property type="entry name" value="AAA+_ATPase"/>
</dbReference>
<dbReference type="Gene3D" id="1.10.3720.10">
    <property type="entry name" value="MetI-like"/>
    <property type="match status" value="1"/>
</dbReference>
<dbReference type="AlphaFoldDB" id="A0A367ZRQ5"/>
<proteinExistence type="predicted"/>
<protein>
    <submittedName>
        <fullName evidence="11">ABC-type tungstate transport system, permease protein</fullName>
    </submittedName>
</protein>
<dbReference type="Gene3D" id="3.40.50.300">
    <property type="entry name" value="P-loop containing nucleotide triphosphate hydrolases"/>
    <property type="match status" value="1"/>
</dbReference>